<keyword evidence="2" id="KW-1185">Reference proteome</keyword>
<organism evidence="1 2">
    <name type="scientific">Affinibrenneria salicis</name>
    <dbReference type="NCBI Taxonomy" id="2590031"/>
    <lineage>
        <taxon>Bacteria</taxon>
        <taxon>Pseudomonadati</taxon>
        <taxon>Pseudomonadota</taxon>
        <taxon>Gammaproteobacteria</taxon>
        <taxon>Enterobacterales</taxon>
        <taxon>Pectobacteriaceae</taxon>
        <taxon>Affinibrenneria</taxon>
    </lineage>
</organism>
<dbReference type="Proteomes" id="UP000335415">
    <property type="component" value="Unassembled WGS sequence"/>
</dbReference>
<sequence length="125" mass="15125">MNLDEISKEIEKLKYHIKILGESIDYHNHPVESLILSMDWDEKDINRAHDIFEKYDNKLEKKDKIEWSDFENELKDEFGIGYQTVKQITLAFYNNHQWTDVCYGYAMSFEPYTPIEFHQITRKNK</sequence>
<dbReference type="Pfam" id="PF08963">
    <property type="entry name" value="DUF1878"/>
    <property type="match status" value="1"/>
</dbReference>
<dbReference type="AlphaFoldDB" id="A0A5J5G3H3"/>
<protein>
    <submittedName>
        <fullName evidence="1">DUF1878 family protein</fullName>
    </submittedName>
</protein>
<dbReference type="Gene3D" id="1.10.3750.10">
    <property type="entry name" value="YhaI-like"/>
    <property type="match status" value="1"/>
</dbReference>
<dbReference type="OrthoDB" id="7860926at2"/>
<accession>A0A5J5G3H3</accession>
<dbReference type="InterPro" id="IPR015058">
    <property type="entry name" value="DUF1878"/>
</dbReference>
<dbReference type="RefSeq" id="WP_150433898.1">
    <property type="nucleotide sequence ID" value="NZ_VYKJ01000002.1"/>
</dbReference>
<evidence type="ECO:0000313" key="1">
    <source>
        <dbReference type="EMBL" id="KAA9001657.1"/>
    </source>
</evidence>
<gene>
    <name evidence="1" type="ORF">FJU30_05020</name>
</gene>
<comment type="caution">
    <text evidence="1">The sequence shown here is derived from an EMBL/GenBank/DDBJ whole genome shotgun (WGS) entry which is preliminary data.</text>
</comment>
<dbReference type="InterPro" id="IPR035945">
    <property type="entry name" value="YhaI-like_sf"/>
</dbReference>
<dbReference type="EMBL" id="VYKJ01000002">
    <property type="protein sequence ID" value="KAA9001657.1"/>
    <property type="molecule type" value="Genomic_DNA"/>
</dbReference>
<evidence type="ECO:0000313" key="2">
    <source>
        <dbReference type="Proteomes" id="UP000335415"/>
    </source>
</evidence>
<dbReference type="SUPFAM" id="SSF109915">
    <property type="entry name" value="Hypothetical protein YhaI"/>
    <property type="match status" value="1"/>
</dbReference>
<proteinExistence type="predicted"/>
<name>A0A5J5G3H3_9GAMM</name>
<reference evidence="1 2" key="1">
    <citation type="submission" date="2019-09" db="EMBL/GenBank/DDBJ databases">
        <authorList>
            <person name="Li Y."/>
        </authorList>
    </citation>
    <scope>NUCLEOTIDE SEQUENCE [LARGE SCALE GENOMIC DNA]</scope>
    <source>
        <strain evidence="1 2">L3-3HA</strain>
    </source>
</reference>